<accession>A0A4D6MAE9</accession>
<evidence type="ECO:0000256" key="4">
    <source>
        <dbReference type="SAM" id="SignalP"/>
    </source>
</evidence>
<feature type="signal peptide" evidence="4">
    <location>
        <begin position="1"/>
        <end position="24"/>
    </location>
</feature>
<dbReference type="CDD" id="cd15800">
    <property type="entry name" value="PMEI-like_2"/>
    <property type="match status" value="1"/>
</dbReference>
<name>A0A4D6MAE9_VIGUN</name>
<dbReference type="GO" id="GO:0004857">
    <property type="term" value="F:enzyme inhibitor activity"/>
    <property type="evidence" value="ECO:0007669"/>
    <property type="project" value="InterPro"/>
</dbReference>
<protein>
    <recommendedName>
        <fullName evidence="5">Pectinesterase inhibitor domain-containing protein</fullName>
    </recommendedName>
</protein>
<dbReference type="Gene3D" id="1.20.140.40">
    <property type="entry name" value="Invertase/pectin methylesterase inhibitor family protein"/>
    <property type="match status" value="1"/>
</dbReference>
<evidence type="ECO:0000313" key="6">
    <source>
        <dbReference type="EMBL" id="QCD98295.1"/>
    </source>
</evidence>
<dbReference type="PANTHER" id="PTHR36710">
    <property type="entry name" value="PECTINESTERASE INHIBITOR-LIKE"/>
    <property type="match status" value="1"/>
</dbReference>
<dbReference type="AlphaFoldDB" id="A0A4D6MAE9"/>
<comment type="similarity">
    <text evidence="3">Belongs to the PMEI family.</text>
</comment>
<dbReference type="Pfam" id="PF04043">
    <property type="entry name" value="PMEI"/>
    <property type="match status" value="1"/>
</dbReference>
<dbReference type="NCBIfam" id="TIGR01614">
    <property type="entry name" value="PME_inhib"/>
    <property type="match status" value="1"/>
</dbReference>
<reference evidence="6 7" key="1">
    <citation type="submission" date="2019-04" db="EMBL/GenBank/DDBJ databases">
        <title>An improved genome assembly and genetic linkage map for asparagus bean, Vigna unguiculata ssp. sesquipedialis.</title>
        <authorList>
            <person name="Xia Q."/>
            <person name="Zhang R."/>
            <person name="Dong Y."/>
        </authorList>
    </citation>
    <scope>NUCLEOTIDE SEQUENCE [LARGE SCALE GENOMIC DNA]</scope>
    <source>
        <tissue evidence="6">Leaf</tissue>
    </source>
</reference>
<proteinExistence type="inferred from homology"/>
<dbReference type="SMART" id="SM00856">
    <property type="entry name" value="PMEI"/>
    <property type="match status" value="1"/>
</dbReference>
<keyword evidence="7" id="KW-1185">Reference proteome</keyword>
<dbReference type="EMBL" id="CP039350">
    <property type="protein sequence ID" value="QCD98295.1"/>
    <property type="molecule type" value="Genomic_DNA"/>
</dbReference>
<dbReference type="InterPro" id="IPR035513">
    <property type="entry name" value="Invertase/methylesterase_inhib"/>
</dbReference>
<dbReference type="PANTHER" id="PTHR36710:SF18">
    <property type="entry name" value="PECTINESTERASE INHIBITOR 5-RELATED"/>
    <property type="match status" value="1"/>
</dbReference>
<organism evidence="6 7">
    <name type="scientific">Vigna unguiculata</name>
    <name type="common">Cowpea</name>
    <dbReference type="NCBI Taxonomy" id="3917"/>
    <lineage>
        <taxon>Eukaryota</taxon>
        <taxon>Viridiplantae</taxon>
        <taxon>Streptophyta</taxon>
        <taxon>Embryophyta</taxon>
        <taxon>Tracheophyta</taxon>
        <taxon>Spermatophyta</taxon>
        <taxon>Magnoliopsida</taxon>
        <taxon>eudicotyledons</taxon>
        <taxon>Gunneridae</taxon>
        <taxon>Pentapetalae</taxon>
        <taxon>rosids</taxon>
        <taxon>fabids</taxon>
        <taxon>Fabales</taxon>
        <taxon>Fabaceae</taxon>
        <taxon>Papilionoideae</taxon>
        <taxon>50 kb inversion clade</taxon>
        <taxon>NPAAA clade</taxon>
        <taxon>indigoferoid/millettioid clade</taxon>
        <taxon>Phaseoleae</taxon>
        <taxon>Vigna</taxon>
    </lineage>
</organism>
<keyword evidence="1 4" id="KW-0732">Signal</keyword>
<evidence type="ECO:0000259" key="5">
    <source>
        <dbReference type="SMART" id="SM00856"/>
    </source>
</evidence>
<gene>
    <name evidence="6" type="ORF">DEO72_LG6g3014</name>
</gene>
<dbReference type="InterPro" id="IPR052421">
    <property type="entry name" value="PCW_Enzyme_Inhibitor"/>
</dbReference>
<sequence length="251" mass="26871">MAFNKNLLITIVTLSSLLLSTAHASVQSPSPSPSSSPSSAQSFLVANPNNNILGTASSNPGDNLFKSSLLVTNPNNNILGTASSNAGDNLLNPSLHVMNFCKGTENPALCSGTIAPFMEGPFDPMKALETEMEATFIQSKKVAKLIADELRNPNIDRRARGALDICKSQYKSIMETVNEAVELLNEQNVVDAYYKFSSVISDQSTCEDAFVESPGVTIPFAEDSHTVYQLGGNCLAIMDAMVNSRNNFLLA</sequence>
<feature type="domain" description="Pectinesterase inhibitor" evidence="5">
    <location>
        <begin position="92"/>
        <end position="237"/>
    </location>
</feature>
<evidence type="ECO:0000256" key="3">
    <source>
        <dbReference type="ARBA" id="ARBA00038471"/>
    </source>
</evidence>
<evidence type="ECO:0000313" key="7">
    <source>
        <dbReference type="Proteomes" id="UP000501690"/>
    </source>
</evidence>
<evidence type="ECO:0000256" key="1">
    <source>
        <dbReference type="ARBA" id="ARBA00022729"/>
    </source>
</evidence>
<dbReference type="InterPro" id="IPR006501">
    <property type="entry name" value="Pectinesterase_inhib_dom"/>
</dbReference>
<keyword evidence="2" id="KW-1015">Disulfide bond</keyword>
<feature type="chain" id="PRO_5020041095" description="Pectinesterase inhibitor domain-containing protein" evidence="4">
    <location>
        <begin position="25"/>
        <end position="251"/>
    </location>
</feature>
<dbReference type="SUPFAM" id="SSF101148">
    <property type="entry name" value="Plant invertase/pectin methylesterase inhibitor"/>
    <property type="match status" value="1"/>
</dbReference>
<dbReference type="Proteomes" id="UP000501690">
    <property type="component" value="Linkage Group LG6"/>
</dbReference>
<evidence type="ECO:0000256" key="2">
    <source>
        <dbReference type="ARBA" id="ARBA00023157"/>
    </source>
</evidence>
<dbReference type="FunFam" id="1.20.140.40:FF:000003">
    <property type="entry name" value="Invertase/pectin methylesterase inhibitor family protein"/>
    <property type="match status" value="1"/>
</dbReference>